<dbReference type="InterPro" id="IPR013824">
    <property type="entry name" value="Topo_IA_cen_sub1"/>
</dbReference>
<dbReference type="HAMAP" id="MF_00953">
    <property type="entry name" value="Topoisom_3_prok"/>
    <property type="match status" value="1"/>
</dbReference>
<comment type="cofactor">
    <cofactor evidence="8">
        <name>Mg(2+)</name>
        <dbReference type="ChEBI" id="CHEBI:18420"/>
    </cofactor>
    <text evidence="8">Binds two Mg(2+) per subunit.</text>
</comment>
<dbReference type="Proteomes" id="UP001157353">
    <property type="component" value="Unassembled WGS sequence"/>
</dbReference>
<dbReference type="CDD" id="cd00186">
    <property type="entry name" value="TOP1Ac"/>
    <property type="match status" value="1"/>
</dbReference>
<protein>
    <recommendedName>
        <fullName evidence="8">DNA topoisomerase 3</fullName>
        <ecNumber evidence="8">5.6.2.1</ecNumber>
    </recommendedName>
    <alternativeName>
        <fullName evidence="8">DNA topoisomerase III</fullName>
    </alternativeName>
</protein>
<dbReference type="PANTHER" id="PTHR11390:SF21">
    <property type="entry name" value="DNA TOPOISOMERASE 3-ALPHA"/>
    <property type="match status" value="1"/>
</dbReference>
<dbReference type="Gene3D" id="2.70.20.10">
    <property type="entry name" value="Topoisomerase I, domain 3"/>
    <property type="match status" value="1"/>
</dbReference>
<feature type="binding site" evidence="8">
    <location>
        <position position="103"/>
    </location>
    <ligand>
        <name>Mg(2+)</name>
        <dbReference type="ChEBI" id="CHEBI:18420"/>
        <label>2</label>
    </ligand>
</feature>
<dbReference type="InterPro" id="IPR013497">
    <property type="entry name" value="Topo_IA_cen"/>
</dbReference>
<evidence type="ECO:0000259" key="11">
    <source>
        <dbReference type="PROSITE" id="PS52039"/>
    </source>
</evidence>
<gene>
    <name evidence="8 12" type="primary">topB</name>
    <name evidence="12" type="ORF">GCM10007916_24540</name>
</gene>
<feature type="domain" description="Toprim" evidence="10">
    <location>
        <begin position="1"/>
        <end position="131"/>
    </location>
</feature>
<dbReference type="InterPro" id="IPR023406">
    <property type="entry name" value="Topo_IA_AS"/>
</dbReference>
<feature type="site" description="Interaction with DNA" evidence="8">
    <location>
        <position position="61"/>
    </location>
</feature>
<keyword evidence="7 8" id="KW-0413">Isomerase</keyword>
<organism evidence="12 13">
    <name type="scientific">Psychromonas marina</name>
    <dbReference type="NCBI Taxonomy" id="88364"/>
    <lineage>
        <taxon>Bacteria</taxon>
        <taxon>Pseudomonadati</taxon>
        <taxon>Pseudomonadota</taxon>
        <taxon>Gammaproteobacteria</taxon>
        <taxon>Alteromonadales</taxon>
        <taxon>Psychromonadaceae</taxon>
        <taxon>Psychromonas</taxon>
    </lineage>
</organism>
<feature type="site" description="Interaction with DNA" evidence="8">
    <location>
        <position position="178"/>
    </location>
</feature>
<feature type="domain" description="Topo IA-type catalytic" evidence="11">
    <location>
        <begin position="155"/>
        <end position="600"/>
    </location>
</feature>
<evidence type="ECO:0000256" key="3">
    <source>
        <dbReference type="ARBA" id="ARBA00022723"/>
    </source>
</evidence>
<dbReference type="InterPro" id="IPR023405">
    <property type="entry name" value="Topo_IA_core_domain"/>
</dbReference>
<accession>A0ABQ6E2F6</accession>
<dbReference type="InterPro" id="IPR013826">
    <property type="entry name" value="Topo_IA_cen_sub3"/>
</dbReference>
<evidence type="ECO:0000256" key="2">
    <source>
        <dbReference type="ARBA" id="ARBA00009446"/>
    </source>
</evidence>
<keyword evidence="13" id="KW-1185">Reference proteome</keyword>
<sequence>MKLYIAEKPSLARAIAESLPRPHRKADGCIHVGNGDVVSWCIGHLLTQVDPEAYDPIYKKWQFEHLPIIPEKWKLKSTPRTSKQLAILKKLIKQADQLVHVGDPDREGQLLVDEVIHFSGVKGKKLQQTERCLVSDLTTNAVKRSLQQLRSNQDFVALSTSALARTRADWLYGLNLTRVYTLQAQKSGYKGVISVGRVQTPLLGLVARRDEQIEAFVSKPFYEVLAHLKTETNEPFTAKWKPSPACEKYQDEEGRVVVKGLAENVAQRITGEPGVVSAFNAKDKKQIAPLPYNLSALQIDAAKRFHYSAQQVLDSCQALYERHKLITYPRSDSRYLPRNHHGQAKAVTQAIANNDNNLQSAVSNADLSIKGRAWNDQKVDAHHAIIPTDSSKSLAGLDAMSQNIYRLVANQYLMQFYPDYRYAECIAEIEINGGLFIAKAKSKISDGWKQLIDKQEKDTYLPTLKKGQQLACEKGEVVEKNTQPPAYFTDATLLAAMSNIARFVKDPSLKTVLKETDGLGTEATRAGIIELLFKRQFLKRTGKVIQATEVGRKLIQSLPETLTLPDMTAQWEMQLNAISEKQQSYNGFVLPLQAQLTKVIEQAIIDGPQALRDLPITASPFKKSYRKKSTTKKSSYSKAKKTTK</sequence>
<feature type="region of interest" description="Disordered" evidence="9">
    <location>
        <begin position="623"/>
        <end position="644"/>
    </location>
</feature>
<evidence type="ECO:0000313" key="13">
    <source>
        <dbReference type="Proteomes" id="UP001157353"/>
    </source>
</evidence>
<dbReference type="InterPro" id="IPR034144">
    <property type="entry name" value="TOPRIM_TopoIII"/>
</dbReference>
<comment type="caution">
    <text evidence="12">The sequence shown here is derived from an EMBL/GenBank/DDBJ whole genome shotgun (WGS) entry which is preliminary data.</text>
</comment>
<dbReference type="SUPFAM" id="SSF56712">
    <property type="entry name" value="Prokaryotic type I DNA topoisomerase"/>
    <property type="match status" value="1"/>
</dbReference>
<dbReference type="PANTHER" id="PTHR11390">
    <property type="entry name" value="PROKARYOTIC DNA TOPOISOMERASE"/>
    <property type="match status" value="1"/>
</dbReference>
<dbReference type="CDD" id="cd03362">
    <property type="entry name" value="TOPRIM_TopoIA_TopoIII"/>
    <property type="match status" value="1"/>
</dbReference>
<dbReference type="InterPro" id="IPR003602">
    <property type="entry name" value="Topo_IA_DNA-bd_dom"/>
</dbReference>
<dbReference type="PROSITE" id="PS50880">
    <property type="entry name" value="TOPRIM"/>
    <property type="match status" value="1"/>
</dbReference>
<comment type="function">
    <text evidence="8">Releases the supercoiling and torsional tension of DNA, which is introduced during the DNA replication and transcription, by transiently cleaving and rejoining one strand of the DNA duplex. Introduces a single-strand break via transesterification at a target site in duplex DNA. The scissile phosphodiester is attacked by the catalytic tyrosine of the enzyme, resulting in the formation of a DNA-(5'-phosphotyrosyl)-enzyme intermediate and the expulsion of a 3'-OH DNA strand. The free DNA strand then undergoes passage around the unbroken strand, thus removing DNA supercoils. Finally, in the religation step, the DNA 3'-OH attacks the covalent intermediate to expel the active-site tyrosine and restore the DNA phosphodiester backbone.</text>
</comment>
<dbReference type="PROSITE" id="PS00396">
    <property type="entry name" value="TOPO_IA_1"/>
    <property type="match status" value="1"/>
</dbReference>
<proteinExistence type="inferred from homology"/>
<keyword evidence="4 8" id="KW-0460">Magnesium</keyword>
<evidence type="ECO:0000256" key="7">
    <source>
        <dbReference type="ARBA" id="ARBA00023235"/>
    </source>
</evidence>
<dbReference type="Gene3D" id="1.10.460.10">
    <property type="entry name" value="Topoisomerase I, domain 2"/>
    <property type="match status" value="1"/>
</dbReference>
<dbReference type="PRINTS" id="PR00417">
    <property type="entry name" value="PRTPISMRASEI"/>
</dbReference>
<feature type="binding site" evidence="8">
    <location>
        <position position="103"/>
    </location>
    <ligand>
        <name>Mg(2+)</name>
        <dbReference type="ChEBI" id="CHEBI:18420"/>
        <label>1</label>
        <note>catalytic</note>
    </ligand>
</feature>
<feature type="binding site" evidence="8">
    <location>
        <position position="105"/>
    </location>
    <ligand>
        <name>Mg(2+)</name>
        <dbReference type="ChEBI" id="CHEBI:18420"/>
        <label>2</label>
    </ligand>
</feature>
<keyword evidence="6 8" id="KW-0238">DNA-binding</keyword>
<feature type="region of interest" description="Interaction with DNA" evidence="8">
    <location>
        <begin position="194"/>
        <end position="199"/>
    </location>
</feature>
<name>A0ABQ6E2F6_9GAMM</name>
<dbReference type="Gene3D" id="3.40.50.140">
    <property type="match status" value="1"/>
</dbReference>
<comment type="caution">
    <text evidence="8">Lacks conserved residue(s) required for the propagation of feature annotation.</text>
</comment>
<evidence type="ECO:0000256" key="1">
    <source>
        <dbReference type="ARBA" id="ARBA00000213"/>
    </source>
</evidence>
<dbReference type="InterPro" id="IPR006171">
    <property type="entry name" value="TOPRIM_dom"/>
</dbReference>
<evidence type="ECO:0000256" key="9">
    <source>
        <dbReference type="SAM" id="MobiDB-lite"/>
    </source>
</evidence>
<evidence type="ECO:0000256" key="4">
    <source>
        <dbReference type="ARBA" id="ARBA00022842"/>
    </source>
</evidence>
<dbReference type="NCBIfam" id="TIGR01056">
    <property type="entry name" value="topB"/>
    <property type="match status" value="1"/>
</dbReference>
<keyword evidence="3 8" id="KW-0479">Metal-binding</keyword>
<dbReference type="Gene3D" id="1.10.290.10">
    <property type="entry name" value="Topoisomerase I, domain 4"/>
    <property type="match status" value="1"/>
</dbReference>
<dbReference type="SMART" id="SM00436">
    <property type="entry name" value="TOP1Bc"/>
    <property type="match status" value="1"/>
</dbReference>
<dbReference type="EMBL" id="BSPQ01000013">
    <property type="protein sequence ID" value="GLS91385.1"/>
    <property type="molecule type" value="Genomic_DNA"/>
</dbReference>
<dbReference type="InterPro" id="IPR003601">
    <property type="entry name" value="Topo_IA_2"/>
</dbReference>
<feature type="binding site" evidence="8">
    <location>
        <position position="7"/>
    </location>
    <ligand>
        <name>Mg(2+)</name>
        <dbReference type="ChEBI" id="CHEBI:18420"/>
        <label>1</label>
        <note>catalytic</note>
    </ligand>
</feature>
<comment type="similarity">
    <text evidence="2 8">Belongs to the type IA topoisomerase family.</text>
</comment>
<keyword evidence="5 8" id="KW-0799">Topoisomerase</keyword>
<dbReference type="InterPro" id="IPR005738">
    <property type="entry name" value="TopoIII"/>
</dbReference>
<evidence type="ECO:0000256" key="6">
    <source>
        <dbReference type="ARBA" id="ARBA00023125"/>
    </source>
</evidence>
<reference evidence="13" key="1">
    <citation type="journal article" date="2019" name="Int. J. Syst. Evol. Microbiol.">
        <title>The Global Catalogue of Microorganisms (GCM) 10K type strain sequencing project: providing services to taxonomists for standard genome sequencing and annotation.</title>
        <authorList>
            <consortium name="The Broad Institute Genomics Platform"/>
            <consortium name="The Broad Institute Genome Sequencing Center for Infectious Disease"/>
            <person name="Wu L."/>
            <person name="Ma J."/>
        </authorList>
    </citation>
    <scope>NUCLEOTIDE SEQUENCE [LARGE SCALE GENOMIC DNA]</scope>
    <source>
        <strain evidence="13">NBRC 103166</strain>
    </source>
</reference>
<feature type="site" description="Interaction with DNA" evidence="8">
    <location>
        <position position="330"/>
    </location>
</feature>
<dbReference type="EC" id="5.6.2.1" evidence="8"/>
<feature type="active site" description="O-(5'-phospho-DNA)-tyrosine intermediate" evidence="8">
    <location>
        <position position="328"/>
    </location>
</feature>
<dbReference type="SMART" id="SM00437">
    <property type="entry name" value="TOP1Ac"/>
    <property type="match status" value="1"/>
</dbReference>
<feature type="site" description="Interaction with DNA" evidence="8">
    <location>
        <position position="170"/>
    </location>
</feature>
<evidence type="ECO:0000313" key="12">
    <source>
        <dbReference type="EMBL" id="GLS91385.1"/>
    </source>
</evidence>
<dbReference type="NCBIfam" id="NF005829">
    <property type="entry name" value="PRK07726.1"/>
    <property type="match status" value="1"/>
</dbReference>
<dbReference type="SMART" id="SM00493">
    <property type="entry name" value="TOPRIM"/>
    <property type="match status" value="1"/>
</dbReference>
<dbReference type="InterPro" id="IPR000380">
    <property type="entry name" value="Topo_IA"/>
</dbReference>
<dbReference type="Pfam" id="PF01751">
    <property type="entry name" value="Toprim"/>
    <property type="match status" value="1"/>
</dbReference>
<dbReference type="Pfam" id="PF01131">
    <property type="entry name" value="Topoisom_bac"/>
    <property type="match status" value="1"/>
</dbReference>
<dbReference type="PROSITE" id="PS52039">
    <property type="entry name" value="TOPO_IA_2"/>
    <property type="match status" value="1"/>
</dbReference>
<evidence type="ECO:0000256" key="5">
    <source>
        <dbReference type="ARBA" id="ARBA00023029"/>
    </source>
</evidence>
<evidence type="ECO:0000259" key="10">
    <source>
        <dbReference type="PROSITE" id="PS50880"/>
    </source>
</evidence>
<dbReference type="InterPro" id="IPR013825">
    <property type="entry name" value="Topo_IA_cen_sub2"/>
</dbReference>
<comment type="catalytic activity">
    <reaction evidence="1 8">
        <text>ATP-independent breakage of single-stranded DNA, followed by passage and rejoining.</text>
        <dbReference type="EC" id="5.6.2.1"/>
    </reaction>
</comment>
<evidence type="ECO:0000256" key="8">
    <source>
        <dbReference type="HAMAP-Rule" id="MF_00953"/>
    </source>
</evidence>
<dbReference type="RefSeq" id="WP_284204500.1">
    <property type="nucleotide sequence ID" value="NZ_BSPQ01000013.1"/>
</dbReference>